<evidence type="ECO:0000256" key="9">
    <source>
        <dbReference type="PROSITE-ProRule" id="PRU00560"/>
    </source>
</evidence>
<dbReference type="EC" id="5.6.2.4" evidence="7"/>
<comment type="catalytic activity">
    <reaction evidence="8">
        <text>ATP + H2O = ADP + phosphate + H(+)</text>
        <dbReference type="Rhea" id="RHEA:13065"/>
        <dbReference type="ChEBI" id="CHEBI:15377"/>
        <dbReference type="ChEBI" id="CHEBI:15378"/>
        <dbReference type="ChEBI" id="CHEBI:30616"/>
        <dbReference type="ChEBI" id="CHEBI:43474"/>
        <dbReference type="ChEBI" id="CHEBI:456216"/>
        <dbReference type="EC" id="5.6.2.4"/>
    </reaction>
</comment>
<name>Q74JQ2_LACJO</name>
<dbReference type="Pfam" id="PF00580">
    <property type="entry name" value="UvrD-helicase"/>
    <property type="match status" value="1"/>
</dbReference>
<dbReference type="InterPro" id="IPR027417">
    <property type="entry name" value="P-loop_NTPase"/>
</dbReference>
<sequence>MESSDEQKEIIKDKNNLVIIARPGSGKTYTIVEKIQLILEDLYNYQGIIAISFTNKASEELRKRCIDKGLALNKSFFGTIDKFCFSEIIVPFCSHLSGRNQELKIKSLEENTRLRNLDKKNCKHVGKIIEEYLKQDTVFLEFLVETALYILKRVPDATKYLRARYREIFIDEYQDCGLNENKMFLYLVKQGITGMAVGDIHQAIYAFSGKKSVYLENLIKNPNFHYYKLSENFRCHPSIYQYALSLYGNSEEAAEDDKRVFRVKIDGNEKNIAQKIEENIPNIKRRYNLKSTSGFAILCRNNSTVDILNKSLTIPHKVYTKTKLDDDQSDVAHLFVQLIRGYFDENIYAFDITEQYFSERNKNNKYRSLLNATQKLFACPINKLAENITLFSHIAQIIYPDIGIEDMSEALSRLKDVLNDKHDYENYIPPKEDEISVMTIHKSKGLEFNVIFQMDMYDYIFPKESWQQGGSAESWKQDLNLHYVAITRAKVACYLMEGSQRYNRKGIQKSAKPSPFYDLPGLKKRRLDMKW</sequence>
<evidence type="ECO:0000256" key="2">
    <source>
        <dbReference type="ARBA" id="ARBA00022801"/>
    </source>
</evidence>
<keyword evidence="2 9" id="KW-0378">Hydrolase</keyword>
<feature type="binding site" evidence="9">
    <location>
        <begin position="21"/>
        <end position="28"/>
    </location>
    <ligand>
        <name>ATP</name>
        <dbReference type="ChEBI" id="CHEBI:30616"/>
    </ligand>
</feature>
<gene>
    <name evidence="11" type="ordered locus">LJ_1056</name>
</gene>
<dbReference type="EMBL" id="AE017198">
    <property type="protein sequence ID" value="AAS08877.1"/>
    <property type="molecule type" value="Genomic_DNA"/>
</dbReference>
<dbReference type="Proteomes" id="UP000000581">
    <property type="component" value="Chromosome"/>
</dbReference>
<dbReference type="InterPro" id="IPR014017">
    <property type="entry name" value="DNA_helicase_UvrD-like_C"/>
</dbReference>
<dbReference type="Gene3D" id="3.40.50.300">
    <property type="entry name" value="P-loop containing nucleotide triphosphate hydrolases"/>
    <property type="match status" value="2"/>
</dbReference>
<dbReference type="KEGG" id="ljo:LJ_1056"/>
<feature type="domain" description="UvrD-like helicase ATP-binding" evidence="10">
    <location>
        <begin position="1"/>
        <end position="236"/>
    </location>
</feature>
<evidence type="ECO:0000313" key="11">
    <source>
        <dbReference type="EMBL" id="AAS08877.1"/>
    </source>
</evidence>
<dbReference type="GO" id="GO:0003677">
    <property type="term" value="F:DNA binding"/>
    <property type="evidence" value="ECO:0007669"/>
    <property type="project" value="InterPro"/>
</dbReference>
<proteinExistence type="predicted"/>
<dbReference type="GO" id="GO:0005524">
    <property type="term" value="F:ATP binding"/>
    <property type="evidence" value="ECO:0007669"/>
    <property type="project" value="UniProtKB-UniRule"/>
</dbReference>
<organism evidence="11 12">
    <name type="scientific">Lactobacillus johnsonii (strain CNCM I-12250 / La1 / NCC 533)</name>
    <dbReference type="NCBI Taxonomy" id="257314"/>
    <lineage>
        <taxon>Bacteria</taxon>
        <taxon>Bacillati</taxon>
        <taxon>Bacillota</taxon>
        <taxon>Bacilli</taxon>
        <taxon>Lactobacillales</taxon>
        <taxon>Lactobacillaceae</taxon>
        <taxon>Lactobacillus</taxon>
    </lineage>
</organism>
<reference evidence="11 12" key="1">
    <citation type="journal article" date="2004" name="Proc. Natl. Acad. Sci. U.S.A.">
        <title>The genome sequence of the probiotic intestinal bacterium Lactobacillus johnsonii NCC 533.</title>
        <authorList>
            <person name="Pridmore R.D."/>
            <person name="Berger B."/>
            <person name="Desiere F."/>
            <person name="Vilanova D."/>
            <person name="Barretto C."/>
            <person name="Pittet A.-C."/>
            <person name="Zwahlen M.-C."/>
            <person name="Rouvet M."/>
            <person name="Altermann E."/>
            <person name="Barrangou R."/>
            <person name="Mollet B."/>
            <person name="Mercenier A."/>
            <person name="Klaenhammer T."/>
            <person name="Arigoni F."/>
            <person name="Schell M.A."/>
        </authorList>
    </citation>
    <scope>NUCLEOTIDE SEQUENCE [LARGE SCALE GENOMIC DNA]</scope>
    <source>
        <strain evidence="12">CNCM I-1225 / La1 / NCC 533</strain>
    </source>
</reference>
<evidence type="ECO:0000256" key="1">
    <source>
        <dbReference type="ARBA" id="ARBA00022741"/>
    </source>
</evidence>
<keyword evidence="1 9" id="KW-0547">Nucleotide-binding</keyword>
<comment type="catalytic activity">
    <reaction evidence="6">
        <text>Couples ATP hydrolysis with the unwinding of duplex DNA by translocating in the 3'-5' direction.</text>
        <dbReference type="EC" id="5.6.2.4"/>
    </reaction>
</comment>
<accession>Q74JQ2</accession>
<dbReference type="RefSeq" id="WP_004897497.1">
    <property type="nucleotide sequence ID" value="NC_005362.1"/>
</dbReference>
<dbReference type="PANTHER" id="PTHR11070">
    <property type="entry name" value="UVRD / RECB / PCRA DNA HELICASE FAMILY MEMBER"/>
    <property type="match status" value="1"/>
</dbReference>
<evidence type="ECO:0000256" key="7">
    <source>
        <dbReference type="ARBA" id="ARBA00034808"/>
    </source>
</evidence>
<evidence type="ECO:0000313" key="12">
    <source>
        <dbReference type="Proteomes" id="UP000000581"/>
    </source>
</evidence>
<dbReference type="Pfam" id="PF13361">
    <property type="entry name" value="UvrD_C"/>
    <property type="match status" value="1"/>
</dbReference>
<dbReference type="GO" id="GO:0043138">
    <property type="term" value="F:3'-5' DNA helicase activity"/>
    <property type="evidence" value="ECO:0007669"/>
    <property type="project" value="UniProtKB-EC"/>
</dbReference>
<evidence type="ECO:0000256" key="3">
    <source>
        <dbReference type="ARBA" id="ARBA00022806"/>
    </source>
</evidence>
<evidence type="ECO:0000256" key="6">
    <source>
        <dbReference type="ARBA" id="ARBA00034617"/>
    </source>
</evidence>
<dbReference type="CDD" id="cd17932">
    <property type="entry name" value="DEXQc_UvrD"/>
    <property type="match status" value="1"/>
</dbReference>
<dbReference type="AlphaFoldDB" id="Q74JQ2"/>
<evidence type="ECO:0000256" key="8">
    <source>
        <dbReference type="ARBA" id="ARBA00048988"/>
    </source>
</evidence>
<keyword evidence="4 9" id="KW-0067">ATP-binding</keyword>
<dbReference type="PANTHER" id="PTHR11070:SF67">
    <property type="entry name" value="DNA 3'-5' HELICASE"/>
    <property type="match status" value="1"/>
</dbReference>
<keyword evidence="3 9" id="KW-0347">Helicase</keyword>
<dbReference type="GO" id="GO:0016887">
    <property type="term" value="F:ATP hydrolysis activity"/>
    <property type="evidence" value="ECO:0007669"/>
    <property type="project" value="RHEA"/>
</dbReference>
<evidence type="ECO:0000259" key="10">
    <source>
        <dbReference type="PROSITE" id="PS51198"/>
    </source>
</evidence>
<dbReference type="HOGENOM" id="CLU_034932_0_0_9"/>
<evidence type="ECO:0000256" key="5">
    <source>
        <dbReference type="ARBA" id="ARBA00023235"/>
    </source>
</evidence>
<evidence type="ECO:0000256" key="4">
    <source>
        <dbReference type="ARBA" id="ARBA00022840"/>
    </source>
</evidence>
<dbReference type="PROSITE" id="PS51198">
    <property type="entry name" value="UVRD_HELICASE_ATP_BIND"/>
    <property type="match status" value="1"/>
</dbReference>
<keyword evidence="5" id="KW-0413">Isomerase</keyword>
<dbReference type="eggNOG" id="COG0210">
    <property type="taxonomic scope" value="Bacteria"/>
</dbReference>
<dbReference type="InterPro" id="IPR014016">
    <property type="entry name" value="UvrD-like_ATP-bd"/>
</dbReference>
<dbReference type="InterPro" id="IPR000212">
    <property type="entry name" value="DNA_helicase_UvrD/REP"/>
</dbReference>
<dbReference type="SUPFAM" id="SSF52540">
    <property type="entry name" value="P-loop containing nucleoside triphosphate hydrolases"/>
    <property type="match status" value="1"/>
</dbReference>
<dbReference type="GO" id="GO:0000725">
    <property type="term" value="P:recombinational repair"/>
    <property type="evidence" value="ECO:0007669"/>
    <property type="project" value="TreeGrafter"/>
</dbReference>
<protein>
    <recommendedName>
        <fullName evidence="7">DNA 3'-5' helicase</fullName>
        <ecNumber evidence="7">5.6.2.4</ecNumber>
    </recommendedName>
</protein>